<dbReference type="Gene3D" id="1.10.10.60">
    <property type="entry name" value="Homeodomain-like"/>
    <property type="match status" value="1"/>
</dbReference>
<dbReference type="InterPro" id="IPR009057">
    <property type="entry name" value="Homeodomain-like_sf"/>
</dbReference>
<feature type="domain" description="Myb-like" evidence="2">
    <location>
        <begin position="794"/>
        <end position="847"/>
    </location>
</feature>
<dbReference type="Proteomes" id="UP000515154">
    <property type="component" value="Linkage group LG7"/>
</dbReference>
<feature type="region of interest" description="Disordered" evidence="1">
    <location>
        <begin position="614"/>
        <end position="633"/>
    </location>
</feature>
<evidence type="ECO:0000259" key="3">
    <source>
        <dbReference type="PROSITE" id="PS51294"/>
    </source>
</evidence>
<name>A0A7E6F0B5_9MOLL</name>
<dbReference type="InterPro" id="IPR017930">
    <property type="entry name" value="Myb_dom"/>
</dbReference>
<feature type="compositionally biased region" description="Polar residues" evidence="1">
    <location>
        <begin position="468"/>
        <end position="481"/>
    </location>
</feature>
<feature type="region of interest" description="Disordered" evidence="1">
    <location>
        <begin position="639"/>
        <end position="669"/>
    </location>
</feature>
<dbReference type="RefSeq" id="XP_036360705.1">
    <property type="nucleotide sequence ID" value="XM_036504812.1"/>
</dbReference>
<dbReference type="SUPFAM" id="SSF46689">
    <property type="entry name" value="Homeodomain-like"/>
    <property type="match status" value="1"/>
</dbReference>
<reference evidence="5" key="1">
    <citation type="submission" date="2025-08" db="UniProtKB">
        <authorList>
            <consortium name="RefSeq"/>
        </authorList>
    </citation>
    <scope>IDENTIFICATION</scope>
</reference>
<dbReference type="CDD" id="cd11660">
    <property type="entry name" value="SANT_TRF"/>
    <property type="match status" value="1"/>
</dbReference>
<dbReference type="PROSITE" id="PS51294">
    <property type="entry name" value="HTH_MYB"/>
    <property type="match status" value="1"/>
</dbReference>
<dbReference type="InterPro" id="IPR013180">
    <property type="entry name" value="CTNNBL1_N"/>
</dbReference>
<dbReference type="InterPro" id="IPR016024">
    <property type="entry name" value="ARM-type_fold"/>
</dbReference>
<dbReference type="KEGG" id="osn:118764264"/>
<evidence type="ECO:0000256" key="1">
    <source>
        <dbReference type="SAM" id="MobiDB-lite"/>
    </source>
</evidence>
<proteinExistence type="predicted"/>
<sequence length="848" mass="96190">MDTNFENTHSTEAKKKVQLMVECIKYHLDDEECLRKSLLAVASLSATNTFVQDYLREYGCLKFILNIFTSNSSSQIKEATMFCLACAIDQNVSSQKFMTTSFVFEHLSKILSYDIHTNNLHHTATYFISCITNNNSYGQMICRKSTCLKNLLALFRSITDKKTKERDILENAIVQNVELLVIVCNAICTCVNNPRNTENQEYCAKYVLNLSLLFIKQCQHLLAVQSVVRLIAVLVASNETNQNTLREMDGIDVLVKTMKIYTLATDNVYNAEYLKTAVLLTSALDTCLLDNMTNAELFGNYGGIEILVKLLHLCHNDTPNQIQIILAIAHATDHSDINQRYFVDCGGLVLVVNLFIESPENTELRSALKYVLQICVPDGSNPLNTTENSVADSQLNDYQMQPTKENTELLSEKLDCILQKLAKLENEGIKTHSTTNSSTSIKEFRLDHGRHKVKQHISSFKKLHSSRPESQNSKTSKSANCITTDHNGTYISAPKSLTNMDDSASQCTNFQEYDYRKRDCFLSVPVSANSSIFSPLNKKLLHTANISKKFGMSSKYRYKGLAPEELTDPSLPNNARFSSEVSYSHAYFDNLPRKLFGRPSAPSRNEHYQQNLIQENSPISKKPLPNSALEQSTCDSPVLFQEPSASGGKNEEIWSTTESPSNFKKKFPSSDNQNIMSNQNSLNVTECCCTSKKFTQCPAGNPPASSRKQLLTSRNYNIILEVDPHTCPFHRQLRQIERDLIKNLTKTNKKDRVTNSYIRQEIPGSSAESCSRSVYDVILTPDKHKSSCDKRPEQKTKKKNDFSICEMRRLRRGVRKYGCNWTQILKSFEFSPKKTPEDLRNKWRVMNR</sequence>
<dbReference type="PANTHER" id="PTHR14014:SF0">
    <property type="entry name" value="TELOMERE REPEATS-BINDING BOUQUET FORMATION PROTEIN 1"/>
    <property type="match status" value="1"/>
</dbReference>
<feature type="region of interest" description="Disordered" evidence="1">
    <location>
        <begin position="461"/>
        <end position="481"/>
    </location>
</feature>
<organism evidence="4 5">
    <name type="scientific">Octopus sinensis</name>
    <name type="common">East Asian common octopus</name>
    <dbReference type="NCBI Taxonomy" id="2607531"/>
    <lineage>
        <taxon>Eukaryota</taxon>
        <taxon>Metazoa</taxon>
        <taxon>Spiralia</taxon>
        <taxon>Lophotrochozoa</taxon>
        <taxon>Mollusca</taxon>
        <taxon>Cephalopoda</taxon>
        <taxon>Coleoidea</taxon>
        <taxon>Octopodiformes</taxon>
        <taxon>Octopoda</taxon>
        <taxon>Incirrata</taxon>
        <taxon>Octopodidae</taxon>
        <taxon>Octopus</taxon>
    </lineage>
</organism>
<accession>A0A7E6F0B5</accession>
<dbReference type="Pfam" id="PF00249">
    <property type="entry name" value="Myb_DNA-binding"/>
    <property type="match status" value="1"/>
</dbReference>
<dbReference type="Gene3D" id="1.25.10.10">
    <property type="entry name" value="Leucine-rich Repeat Variant"/>
    <property type="match status" value="2"/>
</dbReference>
<gene>
    <name evidence="5" type="primary">LOC118764264</name>
</gene>
<dbReference type="PANTHER" id="PTHR14014">
    <property type="entry name" value="TELOMERE REPEATS-BINDING BOUQUET FORMATION PROTEIN 1"/>
    <property type="match status" value="1"/>
</dbReference>
<keyword evidence="4" id="KW-1185">Reference proteome</keyword>
<dbReference type="PROSITE" id="PS50090">
    <property type="entry name" value="MYB_LIKE"/>
    <property type="match status" value="1"/>
</dbReference>
<protein>
    <submittedName>
        <fullName evidence="5">Telomere repeats-binding bouquet formation protein 1-like isoform X1</fullName>
    </submittedName>
</protein>
<dbReference type="GO" id="GO:0007129">
    <property type="term" value="P:homologous chromosome pairing at meiosis"/>
    <property type="evidence" value="ECO:0007669"/>
    <property type="project" value="TreeGrafter"/>
</dbReference>
<feature type="domain" description="HTH myb-type" evidence="3">
    <location>
        <begin position="794"/>
        <end position="848"/>
    </location>
</feature>
<evidence type="ECO:0000313" key="5">
    <source>
        <dbReference type="RefSeq" id="XP_036360705.1"/>
    </source>
</evidence>
<dbReference type="InterPro" id="IPR011989">
    <property type="entry name" value="ARM-like"/>
</dbReference>
<dbReference type="InterPro" id="IPR001005">
    <property type="entry name" value="SANT/Myb"/>
</dbReference>
<dbReference type="Pfam" id="PF08216">
    <property type="entry name" value="CTNNBL"/>
    <property type="match status" value="1"/>
</dbReference>
<evidence type="ECO:0000313" key="4">
    <source>
        <dbReference type="Proteomes" id="UP000515154"/>
    </source>
</evidence>
<dbReference type="AlphaFoldDB" id="A0A7E6F0B5"/>
<dbReference type="GO" id="GO:0070197">
    <property type="term" value="P:meiotic attachment of telomere to nuclear envelope"/>
    <property type="evidence" value="ECO:0007669"/>
    <property type="project" value="InterPro"/>
</dbReference>
<evidence type="ECO:0000259" key="2">
    <source>
        <dbReference type="PROSITE" id="PS50090"/>
    </source>
</evidence>
<dbReference type="SUPFAM" id="SSF48371">
    <property type="entry name" value="ARM repeat"/>
    <property type="match status" value="1"/>
</dbReference>
<dbReference type="InterPro" id="IPR042359">
    <property type="entry name" value="TERB1"/>
</dbReference>